<dbReference type="Pfam" id="PF07332">
    <property type="entry name" value="Phage_holin_3_6"/>
    <property type="match status" value="1"/>
</dbReference>
<sequence length="136" mass="14790">MSTPRGFRDRNDDSLFALLGDIPELVRNLVVAEIDAAKKWAAAAGKQIGLGSAWFAVALFLLFWLIPALGAFTIIGLASWMPAWLSSLIVVVLLLVAIAVFAFMGLRRFKKLSKSENPAQAVAADARIVKDVVDEY</sequence>
<keyword evidence="1" id="KW-1133">Transmembrane helix</keyword>
<proteinExistence type="predicted"/>
<accession>A0A498BUS3</accession>
<evidence type="ECO:0000313" key="3">
    <source>
        <dbReference type="Proteomes" id="UP000273158"/>
    </source>
</evidence>
<feature type="transmembrane region" description="Helical" evidence="1">
    <location>
        <begin position="53"/>
        <end position="78"/>
    </location>
</feature>
<organism evidence="2 3">
    <name type="scientific">Microbacterium telephonicum</name>
    <dbReference type="NCBI Taxonomy" id="1714841"/>
    <lineage>
        <taxon>Bacteria</taxon>
        <taxon>Bacillati</taxon>
        <taxon>Actinomycetota</taxon>
        <taxon>Actinomycetes</taxon>
        <taxon>Micrococcales</taxon>
        <taxon>Microbacteriaceae</taxon>
        <taxon>Microbacterium</taxon>
    </lineage>
</organism>
<evidence type="ECO:0000256" key="1">
    <source>
        <dbReference type="SAM" id="Phobius"/>
    </source>
</evidence>
<feature type="transmembrane region" description="Helical" evidence="1">
    <location>
        <begin position="84"/>
        <end position="106"/>
    </location>
</feature>
<protein>
    <submittedName>
        <fullName evidence="2">Putative superfamily III holin-X</fullName>
    </submittedName>
</protein>
<gene>
    <name evidence="2" type="ORF">C7474_2844</name>
</gene>
<dbReference type="RefSeq" id="WP_121060985.1">
    <property type="nucleotide sequence ID" value="NZ_RCDB01000004.1"/>
</dbReference>
<keyword evidence="3" id="KW-1185">Reference proteome</keyword>
<dbReference type="OrthoDB" id="5082180at2"/>
<dbReference type="EMBL" id="RCDB01000004">
    <property type="protein sequence ID" value="RLK46659.1"/>
    <property type="molecule type" value="Genomic_DNA"/>
</dbReference>
<reference evidence="2 3" key="1">
    <citation type="journal article" date="2015" name="Stand. Genomic Sci.">
        <title>Genomic Encyclopedia of Bacterial and Archaeal Type Strains, Phase III: the genomes of soil and plant-associated and newly described type strains.</title>
        <authorList>
            <person name="Whitman W.B."/>
            <person name="Woyke T."/>
            <person name="Klenk H.P."/>
            <person name="Zhou Y."/>
            <person name="Lilburn T.G."/>
            <person name="Beck B.J."/>
            <person name="De Vos P."/>
            <person name="Vandamme P."/>
            <person name="Eisen J.A."/>
            <person name="Garrity G."/>
            <person name="Hugenholtz P."/>
            <person name="Kyrpides N.C."/>
        </authorList>
    </citation>
    <scope>NUCLEOTIDE SEQUENCE [LARGE SCALE GENOMIC DNA]</scope>
    <source>
        <strain evidence="2 3">S2T63</strain>
    </source>
</reference>
<dbReference type="InterPro" id="IPR009937">
    <property type="entry name" value="Phage_holin_3_6"/>
</dbReference>
<keyword evidence="1" id="KW-0812">Transmembrane</keyword>
<comment type="caution">
    <text evidence="2">The sequence shown here is derived from an EMBL/GenBank/DDBJ whole genome shotgun (WGS) entry which is preliminary data.</text>
</comment>
<dbReference type="AlphaFoldDB" id="A0A498BUS3"/>
<keyword evidence="1" id="KW-0472">Membrane</keyword>
<dbReference type="Proteomes" id="UP000273158">
    <property type="component" value="Unassembled WGS sequence"/>
</dbReference>
<evidence type="ECO:0000313" key="2">
    <source>
        <dbReference type="EMBL" id="RLK46659.1"/>
    </source>
</evidence>
<name>A0A498BUS3_9MICO</name>